<evidence type="ECO:0000313" key="7">
    <source>
        <dbReference type="EMBL" id="BDV34588.1"/>
    </source>
</evidence>
<evidence type="ECO:0000256" key="3">
    <source>
        <dbReference type="ARBA" id="ARBA00022801"/>
    </source>
</evidence>
<evidence type="ECO:0000256" key="6">
    <source>
        <dbReference type="SAM" id="Phobius"/>
    </source>
</evidence>
<evidence type="ECO:0000256" key="1">
    <source>
        <dbReference type="ARBA" id="ARBA00004141"/>
    </source>
</evidence>
<protein>
    <submittedName>
        <fullName evidence="7">Membrane protein</fullName>
    </submittedName>
</protein>
<dbReference type="Pfam" id="PF05875">
    <property type="entry name" value="Ceramidase"/>
    <property type="match status" value="1"/>
</dbReference>
<dbReference type="InterPro" id="IPR008901">
    <property type="entry name" value="ACER"/>
</dbReference>
<feature type="transmembrane region" description="Helical" evidence="6">
    <location>
        <begin position="103"/>
        <end position="122"/>
    </location>
</feature>
<accession>A0ABN6VFY6</accession>
<gene>
    <name evidence="7" type="ORF">SS37A_21170</name>
</gene>
<organism evidence="7 8">
    <name type="scientific">Methylocystis iwaonis</name>
    <dbReference type="NCBI Taxonomy" id="2885079"/>
    <lineage>
        <taxon>Bacteria</taxon>
        <taxon>Pseudomonadati</taxon>
        <taxon>Pseudomonadota</taxon>
        <taxon>Alphaproteobacteria</taxon>
        <taxon>Hyphomicrobiales</taxon>
        <taxon>Methylocystaceae</taxon>
        <taxon>Methylocystis</taxon>
    </lineage>
</organism>
<keyword evidence="4 6" id="KW-1133">Transmembrane helix</keyword>
<keyword evidence="5 6" id="KW-0472">Membrane</keyword>
<keyword evidence="2 6" id="KW-0812">Transmembrane</keyword>
<name>A0ABN6VFY6_9HYPH</name>
<dbReference type="Proteomes" id="UP001317629">
    <property type="component" value="Chromosome"/>
</dbReference>
<sequence length="213" mass="23086">MSWRETILDYCERLDDRFWSEPLNAVSNAAFLISAVSAYAILRRRDGRDLPALALIGVTAIVGLGSFAFHTLATRGAMLLDVIPIAIFIYGYFFLALRRFFGLGAWTAAGVTFAFAAASYTVDASFTGLNGSIAYLPALAALISFSALLRSRDPETSKGLGLSATTFAASLVFRTMDRDVCGVFALGTHFVWHMLNALVLWLLLTTAIKRGPA</sequence>
<dbReference type="RefSeq" id="WP_281927811.1">
    <property type="nucleotide sequence ID" value="NZ_AP027142.1"/>
</dbReference>
<keyword evidence="3" id="KW-0378">Hydrolase</keyword>
<evidence type="ECO:0000256" key="4">
    <source>
        <dbReference type="ARBA" id="ARBA00022989"/>
    </source>
</evidence>
<feature type="transmembrane region" description="Helical" evidence="6">
    <location>
        <begin position="182"/>
        <end position="204"/>
    </location>
</feature>
<evidence type="ECO:0000313" key="8">
    <source>
        <dbReference type="Proteomes" id="UP001317629"/>
    </source>
</evidence>
<comment type="subcellular location">
    <subcellularLocation>
        <location evidence="1">Membrane</location>
        <topology evidence="1">Multi-pass membrane protein</topology>
    </subcellularLocation>
</comment>
<feature type="transmembrane region" description="Helical" evidence="6">
    <location>
        <begin position="53"/>
        <end position="72"/>
    </location>
</feature>
<feature type="transmembrane region" description="Helical" evidence="6">
    <location>
        <begin position="128"/>
        <end position="148"/>
    </location>
</feature>
<keyword evidence="8" id="KW-1185">Reference proteome</keyword>
<proteinExistence type="predicted"/>
<evidence type="ECO:0000256" key="5">
    <source>
        <dbReference type="ARBA" id="ARBA00023136"/>
    </source>
</evidence>
<reference evidence="7 8" key="1">
    <citation type="journal article" date="2023" name="Int. J. Syst. Evol. Microbiol.">
        <title>Methylocystis iwaonis sp. nov., a type II methane-oxidizing bacterium from surface soil of a rice paddy field in Japan, and emended description of the genus Methylocystis (ex Whittenbury et al. 1970) Bowman et al. 1993.</title>
        <authorList>
            <person name="Kaise H."/>
            <person name="Sawadogo J.B."/>
            <person name="Alam M.S."/>
            <person name="Ueno C."/>
            <person name="Dianou D."/>
            <person name="Shinjo R."/>
            <person name="Asakawa S."/>
        </authorList>
    </citation>
    <scope>NUCLEOTIDE SEQUENCE [LARGE SCALE GENOMIC DNA]</scope>
    <source>
        <strain evidence="7 8">SS37A-Re</strain>
    </source>
</reference>
<dbReference type="EMBL" id="AP027142">
    <property type="protein sequence ID" value="BDV34588.1"/>
    <property type="molecule type" value="Genomic_DNA"/>
</dbReference>
<evidence type="ECO:0000256" key="2">
    <source>
        <dbReference type="ARBA" id="ARBA00022692"/>
    </source>
</evidence>
<feature type="transmembrane region" description="Helical" evidence="6">
    <location>
        <begin position="78"/>
        <end position="96"/>
    </location>
</feature>